<evidence type="ECO:0008006" key="3">
    <source>
        <dbReference type="Google" id="ProtNLM"/>
    </source>
</evidence>
<sequence length="129" mass="14464">MSNTDKKLNPQDKDPDIFHAAETNDVAEMLAALAAGQSLSTPHRKQLDMTPVHIAAAKHSNDFLAAAAQQEGFDPWITDANERVAMDHAQAFNNERGKQILFDTMYDDLKPDPSRLDYTDNEPSEFYLE</sequence>
<reference evidence="1 2" key="1">
    <citation type="journal article" date="2010" name="J. Bacteriol.">
        <title>Genome sequences of Oceanicola granulosus HTCC2516(T) and Oceanicola batsensis HTCC2597(TDelta).</title>
        <authorList>
            <person name="Thrash J.C."/>
            <person name="Cho J.C."/>
            <person name="Vergin K.L."/>
            <person name="Giovannoni S.J."/>
        </authorList>
    </citation>
    <scope>NUCLEOTIDE SEQUENCE [LARGE SCALE GENOMIC DNA]</scope>
    <source>
        <strain evidence="2">ATCC BAA-863 / DSM 15984 / KCTC 12145 / HTCC2597</strain>
    </source>
</reference>
<organism evidence="1 2">
    <name type="scientific">Pseudooceanicola batsensis (strain ATCC BAA-863 / DSM 15984 / KCTC 12145 / HTCC2597)</name>
    <name type="common">Oceanicola batsensis</name>
    <dbReference type="NCBI Taxonomy" id="252305"/>
    <lineage>
        <taxon>Bacteria</taxon>
        <taxon>Pseudomonadati</taxon>
        <taxon>Pseudomonadota</taxon>
        <taxon>Alphaproteobacteria</taxon>
        <taxon>Rhodobacterales</taxon>
        <taxon>Paracoccaceae</taxon>
        <taxon>Pseudooceanicola</taxon>
    </lineage>
</organism>
<dbReference type="SUPFAM" id="SSF48403">
    <property type="entry name" value="Ankyrin repeat"/>
    <property type="match status" value="1"/>
</dbReference>
<protein>
    <recommendedName>
        <fullName evidence="3">Ankyrin repeat protein</fullName>
    </recommendedName>
</protein>
<dbReference type="HOGENOM" id="CLU_1946586_0_0_5"/>
<dbReference type="OrthoDB" id="7864518at2"/>
<evidence type="ECO:0000313" key="2">
    <source>
        <dbReference type="Proteomes" id="UP000004318"/>
    </source>
</evidence>
<gene>
    <name evidence="1" type="ORF">OB2597_06725</name>
</gene>
<dbReference type="STRING" id="252305.OB2597_06725"/>
<dbReference type="RefSeq" id="WP_009805574.1">
    <property type="nucleotide sequence ID" value="NZ_CH724131.1"/>
</dbReference>
<keyword evidence="2" id="KW-1185">Reference proteome</keyword>
<dbReference type="AlphaFoldDB" id="A3TTI0"/>
<proteinExistence type="predicted"/>
<comment type="caution">
    <text evidence="1">The sequence shown here is derived from an EMBL/GenBank/DDBJ whole genome shotgun (WGS) entry which is preliminary data.</text>
</comment>
<dbReference type="EMBL" id="AAMO01000001">
    <property type="protein sequence ID" value="EAQ04957.1"/>
    <property type="molecule type" value="Genomic_DNA"/>
</dbReference>
<dbReference type="InterPro" id="IPR036770">
    <property type="entry name" value="Ankyrin_rpt-contain_sf"/>
</dbReference>
<dbReference type="Proteomes" id="UP000004318">
    <property type="component" value="Unassembled WGS sequence"/>
</dbReference>
<dbReference type="Gene3D" id="1.25.40.20">
    <property type="entry name" value="Ankyrin repeat-containing domain"/>
    <property type="match status" value="1"/>
</dbReference>
<evidence type="ECO:0000313" key="1">
    <source>
        <dbReference type="EMBL" id="EAQ04957.1"/>
    </source>
</evidence>
<name>A3TTI0_PSEBH</name>
<dbReference type="eggNOG" id="COG0666">
    <property type="taxonomic scope" value="Bacteria"/>
</dbReference>
<accession>A3TTI0</accession>